<keyword evidence="3" id="KW-1185">Reference proteome</keyword>
<name>A0A5B2TEZ5_9PROT</name>
<proteinExistence type="predicted"/>
<dbReference type="SUPFAM" id="SSF53474">
    <property type="entry name" value="alpha/beta-Hydrolases"/>
    <property type="match status" value="1"/>
</dbReference>
<evidence type="ECO:0000259" key="1">
    <source>
        <dbReference type="Pfam" id="PF12146"/>
    </source>
</evidence>
<evidence type="ECO:0000313" key="2">
    <source>
        <dbReference type="EMBL" id="KAA2213062.1"/>
    </source>
</evidence>
<dbReference type="InterPro" id="IPR029058">
    <property type="entry name" value="AB_hydrolase_fold"/>
</dbReference>
<gene>
    <name evidence="2" type="ORF">F0Q34_10480</name>
</gene>
<sequence>MRRTELLPLLVLLVLAGGCSPQVIPAGPVVTAPSMAPESFVMADGAALPMRAWLPPEPPRAVILALHGFGDTASNAFRRSAEPLLAAGIAFYAYDQRGFGGAPHRGVWPGAAALAGDAARAARLLRARHPGLPLFLLGESMGGAVALVALASPDPPPVDGVVLVAPAVQGRDSLGWLARNVLDFAAHTVPLLEFRNSAPGFAPTDDEEAMRGWSRDPLTYKEVRVDTLYGLVGLMDEAARAVPRRTVPMLLLYGAQDRIIRAGPIRDFLRRAAGDPALRAAYYPEGFHMLLRDRNRATVAGDILAWMAAPATTLPSGADRAAAAWLAAP</sequence>
<dbReference type="Pfam" id="PF12146">
    <property type="entry name" value="Hydrolase_4"/>
    <property type="match status" value="1"/>
</dbReference>
<dbReference type="PROSITE" id="PS51257">
    <property type="entry name" value="PROKAR_LIPOPROTEIN"/>
    <property type="match status" value="1"/>
</dbReference>
<dbReference type="InterPro" id="IPR000073">
    <property type="entry name" value="AB_hydrolase_1"/>
</dbReference>
<feature type="domain" description="Serine aminopeptidase S33" evidence="1">
    <location>
        <begin position="58"/>
        <end position="294"/>
    </location>
</feature>
<dbReference type="PRINTS" id="PR00111">
    <property type="entry name" value="ABHYDROLASE"/>
</dbReference>
<dbReference type="InterPro" id="IPR022742">
    <property type="entry name" value="Hydrolase_4"/>
</dbReference>
<accession>A0A5B2TEZ5</accession>
<dbReference type="PANTHER" id="PTHR11614">
    <property type="entry name" value="PHOSPHOLIPASE-RELATED"/>
    <property type="match status" value="1"/>
</dbReference>
<dbReference type="OrthoDB" id="9806902at2"/>
<evidence type="ECO:0000313" key="3">
    <source>
        <dbReference type="Proteomes" id="UP000322110"/>
    </source>
</evidence>
<dbReference type="Proteomes" id="UP000322110">
    <property type="component" value="Unassembled WGS sequence"/>
</dbReference>
<comment type="caution">
    <text evidence="2">The sequence shown here is derived from an EMBL/GenBank/DDBJ whole genome shotgun (WGS) entry which is preliminary data.</text>
</comment>
<protein>
    <submittedName>
        <fullName evidence="2">Lysophospholipase</fullName>
    </submittedName>
</protein>
<reference evidence="2 3" key="1">
    <citation type="journal article" date="2015" name="Int. J. Syst. Evol. Microbiol.">
        <title>Roseomonas oryzae sp. nov., isolated from paddy rhizosphere soil.</title>
        <authorList>
            <person name="Ramaprasad E.V."/>
            <person name="Sasikala Ch."/>
            <person name="Ramana Ch.V."/>
        </authorList>
    </citation>
    <scope>NUCLEOTIDE SEQUENCE [LARGE SCALE GENOMIC DNA]</scope>
    <source>
        <strain evidence="2 3">KCTC 42542</strain>
    </source>
</reference>
<dbReference type="EMBL" id="VUKA01000004">
    <property type="protein sequence ID" value="KAA2213062.1"/>
    <property type="molecule type" value="Genomic_DNA"/>
</dbReference>
<dbReference type="AlphaFoldDB" id="A0A5B2TEZ5"/>
<dbReference type="InterPro" id="IPR051044">
    <property type="entry name" value="MAG_DAG_Lipase"/>
</dbReference>
<dbReference type="RefSeq" id="WP_149812175.1">
    <property type="nucleotide sequence ID" value="NZ_VUKA01000004.1"/>
</dbReference>
<dbReference type="Gene3D" id="3.40.50.1820">
    <property type="entry name" value="alpha/beta hydrolase"/>
    <property type="match status" value="1"/>
</dbReference>
<organism evidence="2 3">
    <name type="scientific">Teichococcus oryzae</name>
    <dbReference type="NCBI Taxonomy" id="1608942"/>
    <lineage>
        <taxon>Bacteria</taxon>
        <taxon>Pseudomonadati</taxon>
        <taxon>Pseudomonadota</taxon>
        <taxon>Alphaproteobacteria</taxon>
        <taxon>Acetobacterales</taxon>
        <taxon>Roseomonadaceae</taxon>
        <taxon>Roseomonas</taxon>
    </lineage>
</organism>